<dbReference type="Proteomes" id="UP000266841">
    <property type="component" value="Unassembled WGS sequence"/>
</dbReference>
<protein>
    <submittedName>
        <fullName evidence="1">Uncharacterized protein</fullName>
    </submittedName>
</protein>
<reference evidence="1 2" key="1">
    <citation type="journal article" date="2012" name="Genome Biol.">
        <title>Genome and low-iron response of an oceanic diatom adapted to chronic iron limitation.</title>
        <authorList>
            <person name="Lommer M."/>
            <person name="Specht M."/>
            <person name="Roy A.S."/>
            <person name="Kraemer L."/>
            <person name="Andreson R."/>
            <person name="Gutowska M.A."/>
            <person name="Wolf J."/>
            <person name="Bergner S.V."/>
            <person name="Schilhabel M.B."/>
            <person name="Klostermeier U.C."/>
            <person name="Beiko R.G."/>
            <person name="Rosenstiel P."/>
            <person name="Hippler M."/>
            <person name="Laroche J."/>
        </authorList>
    </citation>
    <scope>NUCLEOTIDE SEQUENCE [LARGE SCALE GENOMIC DNA]</scope>
    <source>
        <strain evidence="1 2">CCMP1005</strain>
    </source>
</reference>
<evidence type="ECO:0000313" key="2">
    <source>
        <dbReference type="Proteomes" id="UP000266841"/>
    </source>
</evidence>
<name>K0TMH3_THAOC</name>
<dbReference type="AlphaFoldDB" id="K0TMH3"/>
<comment type="caution">
    <text evidence="1">The sequence shown here is derived from an EMBL/GenBank/DDBJ whole genome shotgun (WGS) entry which is preliminary data.</text>
</comment>
<sequence>MVVDVAVRRSWIAVDGYSHRPGRSRDDSCLEDRAPARAQSRWLTDVRQVLHLFGGFLGCIVGGRPGVASLSVMDRHRRIPPPGRYVYVPKTTKRYLGAVEKQPGNKRPPQSTPTAATPCICALNSGFEPPGTPQIQQVYGAMDPLLASTLALMHLAAFAISRGSGKTTWEPTSSSTTTATPCFRAEIVGFEPPGTPQIQQVYGAMDQLLASTLKTCQIENPPTLNPGPHLGIQIAHPPIIGGYE</sequence>
<evidence type="ECO:0000313" key="1">
    <source>
        <dbReference type="EMBL" id="EJK76231.1"/>
    </source>
</evidence>
<dbReference type="EMBL" id="AGNL01002431">
    <property type="protein sequence ID" value="EJK76231.1"/>
    <property type="molecule type" value="Genomic_DNA"/>
</dbReference>
<feature type="non-terminal residue" evidence="1">
    <location>
        <position position="244"/>
    </location>
</feature>
<organism evidence="1 2">
    <name type="scientific">Thalassiosira oceanica</name>
    <name type="common">Marine diatom</name>
    <dbReference type="NCBI Taxonomy" id="159749"/>
    <lineage>
        <taxon>Eukaryota</taxon>
        <taxon>Sar</taxon>
        <taxon>Stramenopiles</taxon>
        <taxon>Ochrophyta</taxon>
        <taxon>Bacillariophyta</taxon>
        <taxon>Coscinodiscophyceae</taxon>
        <taxon>Thalassiosirophycidae</taxon>
        <taxon>Thalassiosirales</taxon>
        <taxon>Thalassiosiraceae</taxon>
        <taxon>Thalassiosira</taxon>
    </lineage>
</organism>
<keyword evidence="2" id="KW-1185">Reference proteome</keyword>
<gene>
    <name evidence="1" type="ORF">THAOC_02020</name>
</gene>
<proteinExistence type="predicted"/>
<accession>K0TMH3</accession>